<keyword evidence="1" id="KW-0812">Transmembrane</keyword>
<evidence type="ECO:0000313" key="2">
    <source>
        <dbReference type="EMBL" id="GJE66987.1"/>
    </source>
</evidence>
<gene>
    <name evidence="2" type="primary">aaeB_2</name>
    <name evidence="2" type="ORF">LNAOJCKE_4211</name>
</gene>
<evidence type="ECO:0000313" key="3">
    <source>
        <dbReference type="Proteomes" id="UP001055039"/>
    </source>
</evidence>
<accession>A0ABQ4UJL9</accession>
<dbReference type="InterPro" id="IPR006726">
    <property type="entry name" value="PHBA_efflux_AaeB/fusaric-R"/>
</dbReference>
<dbReference type="EMBL" id="BPRC01000020">
    <property type="protein sequence ID" value="GJE66987.1"/>
    <property type="molecule type" value="Genomic_DNA"/>
</dbReference>
<keyword evidence="1" id="KW-1133">Transmembrane helix</keyword>
<reference evidence="2" key="1">
    <citation type="journal article" date="2021" name="Front. Microbiol.">
        <title>Comprehensive Comparative Genomics and Phenotyping of Methylobacterium Species.</title>
        <authorList>
            <person name="Alessa O."/>
            <person name="Ogura Y."/>
            <person name="Fujitani Y."/>
            <person name="Takami H."/>
            <person name="Hayashi T."/>
            <person name="Sahin N."/>
            <person name="Tani A."/>
        </authorList>
    </citation>
    <scope>NUCLEOTIDE SEQUENCE</scope>
    <source>
        <strain evidence="2">NBRC 15686</strain>
    </source>
</reference>
<dbReference type="Proteomes" id="UP001055039">
    <property type="component" value="Unassembled WGS sequence"/>
</dbReference>
<feature type="transmembrane region" description="Helical" evidence="1">
    <location>
        <begin position="12"/>
        <end position="29"/>
    </location>
</feature>
<organism evidence="2 3">
    <name type="scientific">Methylorubrum aminovorans</name>
    <dbReference type="NCBI Taxonomy" id="269069"/>
    <lineage>
        <taxon>Bacteria</taxon>
        <taxon>Pseudomonadati</taxon>
        <taxon>Pseudomonadota</taxon>
        <taxon>Alphaproteobacteria</taxon>
        <taxon>Hyphomicrobiales</taxon>
        <taxon>Methylobacteriaceae</taxon>
        <taxon>Methylorubrum</taxon>
    </lineage>
</organism>
<keyword evidence="3" id="KW-1185">Reference proteome</keyword>
<evidence type="ECO:0000256" key="1">
    <source>
        <dbReference type="SAM" id="Phobius"/>
    </source>
</evidence>
<reference evidence="2" key="2">
    <citation type="submission" date="2021-08" db="EMBL/GenBank/DDBJ databases">
        <authorList>
            <person name="Tani A."/>
            <person name="Ola A."/>
            <person name="Ogura Y."/>
            <person name="Katsura K."/>
            <person name="Hayashi T."/>
        </authorList>
    </citation>
    <scope>NUCLEOTIDE SEQUENCE</scope>
    <source>
        <strain evidence="2">NBRC 15686</strain>
    </source>
</reference>
<keyword evidence="1" id="KW-0472">Membrane</keyword>
<name>A0ABQ4UJL9_9HYPH</name>
<protein>
    <submittedName>
        <fullName evidence="2">p-hydroxybenzoic acid efflux pump subunit AaeB</fullName>
    </submittedName>
</protein>
<sequence length="51" mass="5244">MLAGATRSKALYRVLGTLLGAVASVILVPNPASAPELLTVVIAHWVTVCLS</sequence>
<comment type="caution">
    <text evidence="2">The sequence shown here is derived from an EMBL/GenBank/DDBJ whole genome shotgun (WGS) entry which is preliminary data.</text>
</comment>
<dbReference type="Pfam" id="PF04632">
    <property type="entry name" value="FUSC"/>
    <property type="match status" value="1"/>
</dbReference>
<proteinExistence type="predicted"/>